<evidence type="ECO:0000256" key="1">
    <source>
        <dbReference type="SAM" id="MobiDB-lite"/>
    </source>
</evidence>
<evidence type="ECO:0000313" key="2">
    <source>
        <dbReference type="EMBL" id="TPX49904.1"/>
    </source>
</evidence>
<dbReference type="EMBL" id="QEAM01000025">
    <property type="protein sequence ID" value="TPX49904.1"/>
    <property type="molecule type" value="Genomic_DNA"/>
</dbReference>
<feature type="compositionally biased region" description="Basic residues" evidence="1">
    <location>
        <begin position="241"/>
        <end position="250"/>
    </location>
</feature>
<protein>
    <submittedName>
        <fullName evidence="2">Uncharacterized protein</fullName>
    </submittedName>
</protein>
<organism evidence="2 3">
    <name type="scientific">Synchytrium endobioticum</name>
    <dbReference type="NCBI Taxonomy" id="286115"/>
    <lineage>
        <taxon>Eukaryota</taxon>
        <taxon>Fungi</taxon>
        <taxon>Fungi incertae sedis</taxon>
        <taxon>Chytridiomycota</taxon>
        <taxon>Chytridiomycota incertae sedis</taxon>
        <taxon>Chytridiomycetes</taxon>
        <taxon>Synchytriales</taxon>
        <taxon>Synchytriaceae</taxon>
        <taxon>Synchytrium</taxon>
    </lineage>
</organism>
<evidence type="ECO:0000313" key="3">
    <source>
        <dbReference type="Proteomes" id="UP000320475"/>
    </source>
</evidence>
<dbReference type="AlphaFoldDB" id="A0A507DE87"/>
<gene>
    <name evidence="2" type="ORF">SeLEV6574_g01216</name>
</gene>
<dbReference type="Proteomes" id="UP000320475">
    <property type="component" value="Unassembled WGS sequence"/>
</dbReference>
<dbReference type="OrthoDB" id="2434038at2759"/>
<dbReference type="VEuPathDB" id="FungiDB:SeMB42_g06789"/>
<feature type="region of interest" description="Disordered" evidence="1">
    <location>
        <begin position="227"/>
        <end position="250"/>
    </location>
</feature>
<comment type="caution">
    <text evidence="2">The sequence shown here is derived from an EMBL/GenBank/DDBJ whole genome shotgun (WGS) entry which is preliminary data.</text>
</comment>
<proteinExistence type="predicted"/>
<reference evidence="2 3" key="1">
    <citation type="journal article" date="2019" name="Sci. Rep.">
        <title>Comparative genomics of chytrid fungi reveal insights into the obligate biotrophic and pathogenic lifestyle of Synchytrium endobioticum.</title>
        <authorList>
            <person name="van de Vossenberg B.T.L.H."/>
            <person name="Warris S."/>
            <person name="Nguyen H.D.T."/>
            <person name="van Gent-Pelzer M.P.E."/>
            <person name="Joly D.L."/>
            <person name="van de Geest H.C."/>
            <person name="Bonants P.J.M."/>
            <person name="Smith D.S."/>
            <person name="Levesque C.A."/>
            <person name="van der Lee T.A.J."/>
        </authorList>
    </citation>
    <scope>NUCLEOTIDE SEQUENCE [LARGE SCALE GENOMIC DNA]</scope>
    <source>
        <strain evidence="2 3">LEV6574</strain>
    </source>
</reference>
<sequence>MVVCQGLNILDDDKDDADQRINILRNYLLSNGFVVKISVIAKGLRKPPANGGHVLADLSALESRDVEWALGVDLGEKCLVDCPNRRFNDWNHRHKDDDQCRKERILTRRNDEASADYLNRFIGGYGVARRYYQEKSYLRMEWDAKKASTGEWDMVINKMLEMVDCTIGRKVQDGRNVVVAFGTGKFERVDEYFTSKKCPRCILNVFIKILPTYIIKVSTYVMSGDRPEYLQPPPPPSQSSRKAHNKRRRN</sequence>
<accession>A0A507DE87</accession>
<name>A0A507DE87_9FUNG</name>